<keyword evidence="1" id="KW-0812">Transmembrane</keyword>
<keyword evidence="1" id="KW-1133">Transmembrane helix</keyword>
<organism evidence="3 4">
    <name type="scientific">Strongyloides venezuelensis</name>
    <name type="common">Threadworm</name>
    <dbReference type="NCBI Taxonomy" id="75913"/>
    <lineage>
        <taxon>Eukaryota</taxon>
        <taxon>Metazoa</taxon>
        <taxon>Ecdysozoa</taxon>
        <taxon>Nematoda</taxon>
        <taxon>Chromadorea</taxon>
        <taxon>Rhabditida</taxon>
        <taxon>Tylenchina</taxon>
        <taxon>Panagrolaimomorpha</taxon>
        <taxon>Strongyloidoidea</taxon>
        <taxon>Strongyloididae</taxon>
        <taxon>Strongyloides</taxon>
    </lineage>
</organism>
<accession>A0A0K0FZI8</accession>
<dbReference type="InterPro" id="IPR045030">
    <property type="entry name" value="LYSM1-4"/>
</dbReference>
<feature type="transmembrane region" description="Helical" evidence="1">
    <location>
        <begin position="178"/>
        <end position="199"/>
    </location>
</feature>
<evidence type="ECO:0000313" key="3">
    <source>
        <dbReference type="Proteomes" id="UP000035680"/>
    </source>
</evidence>
<sequence>MDKGMETPSIENIELRTRTKGGLSVHIKNNYINNLPRSYGDNIVFMERKIRQGDSINKIALQYNVSVADIKRYNNIVNDQEIYALKSIRIPVTELKRDFLLKQMDKENCSTSDDFENFGDERTNLINKENDREPSVEDLFVKTDTLMAQARDALPIDEENIKNYHFVDAKSPNNSNNIWMIIIAVILIFVIVPLLLTVIEEETQVEHSSGNDDDHEMMYHFKNN</sequence>
<dbReference type="SUPFAM" id="SSF54106">
    <property type="entry name" value="LysM domain"/>
    <property type="match status" value="1"/>
</dbReference>
<dbReference type="CDD" id="cd00118">
    <property type="entry name" value="LysM"/>
    <property type="match status" value="1"/>
</dbReference>
<name>A0A0K0FZI8_STRVS</name>
<protein>
    <submittedName>
        <fullName evidence="4">LysM domain-containing protein</fullName>
    </submittedName>
</protein>
<dbReference type="Gene3D" id="3.10.350.10">
    <property type="entry name" value="LysM domain"/>
    <property type="match status" value="1"/>
</dbReference>
<dbReference type="Pfam" id="PF01476">
    <property type="entry name" value="LysM"/>
    <property type="match status" value="1"/>
</dbReference>
<evidence type="ECO:0000313" key="4">
    <source>
        <dbReference type="WBParaSite" id="SVE_1786700.1"/>
    </source>
</evidence>
<dbReference type="InterPro" id="IPR036779">
    <property type="entry name" value="LysM_dom_sf"/>
</dbReference>
<reference evidence="4" key="2">
    <citation type="submission" date="2015-08" db="UniProtKB">
        <authorList>
            <consortium name="WormBaseParasite"/>
        </authorList>
    </citation>
    <scope>IDENTIFICATION</scope>
</reference>
<keyword evidence="3" id="KW-1185">Reference proteome</keyword>
<dbReference type="Proteomes" id="UP000035680">
    <property type="component" value="Unassembled WGS sequence"/>
</dbReference>
<dbReference type="PROSITE" id="PS51782">
    <property type="entry name" value="LYSM"/>
    <property type="match status" value="1"/>
</dbReference>
<dbReference type="AlphaFoldDB" id="A0A0K0FZI8"/>
<dbReference type="PANTHER" id="PTHR20932">
    <property type="entry name" value="LYSM AND PUTATIVE PEPTIDOGLYCAN-BINDING DOMAIN-CONTAINING PROTEIN"/>
    <property type="match status" value="1"/>
</dbReference>
<keyword evidence="1" id="KW-0472">Membrane</keyword>
<dbReference type="SMART" id="SM00257">
    <property type="entry name" value="LysM"/>
    <property type="match status" value="1"/>
</dbReference>
<reference evidence="3" key="1">
    <citation type="submission" date="2014-07" db="EMBL/GenBank/DDBJ databases">
        <authorList>
            <person name="Martin A.A"/>
            <person name="De Silva N."/>
        </authorList>
    </citation>
    <scope>NUCLEOTIDE SEQUENCE</scope>
</reference>
<proteinExistence type="predicted"/>
<dbReference type="STRING" id="75913.A0A0K0FZI8"/>
<dbReference type="PANTHER" id="PTHR20932:SF13">
    <property type="entry name" value="LD36653P"/>
    <property type="match status" value="1"/>
</dbReference>
<evidence type="ECO:0000256" key="1">
    <source>
        <dbReference type="SAM" id="Phobius"/>
    </source>
</evidence>
<evidence type="ECO:0000259" key="2">
    <source>
        <dbReference type="PROSITE" id="PS51782"/>
    </source>
</evidence>
<feature type="domain" description="LysM" evidence="2">
    <location>
        <begin position="46"/>
        <end position="90"/>
    </location>
</feature>
<dbReference type="WBParaSite" id="SVE_1786700.1">
    <property type="protein sequence ID" value="SVE_1786700.1"/>
    <property type="gene ID" value="SVE_1786700"/>
</dbReference>
<dbReference type="InterPro" id="IPR018392">
    <property type="entry name" value="LysM"/>
</dbReference>